<name>A0A1C1C9C0_9EURO</name>
<keyword evidence="2" id="KW-0560">Oxidoreductase</keyword>
<dbReference type="Gene3D" id="3.40.50.720">
    <property type="entry name" value="NAD(P)-binding Rossmann-like Domain"/>
    <property type="match status" value="1"/>
</dbReference>
<dbReference type="EMBL" id="LGRB01000020">
    <property type="protein sequence ID" value="OCT45042.1"/>
    <property type="molecule type" value="Genomic_DNA"/>
</dbReference>
<evidence type="ECO:0000259" key="3">
    <source>
        <dbReference type="Pfam" id="PF05368"/>
    </source>
</evidence>
<dbReference type="SUPFAM" id="SSF51735">
    <property type="entry name" value="NAD(P)-binding Rossmann-fold domains"/>
    <property type="match status" value="1"/>
</dbReference>
<feature type="domain" description="NmrA-like" evidence="3">
    <location>
        <begin position="10"/>
        <end position="279"/>
    </location>
</feature>
<dbReference type="Proteomes" id="UP000094526">
    <property type="component" value="Unassembled WGS sequence"/>
</dbReference>
<dbReference type="Gene3D" id="3.90.25.10">
    <property type="entry name" value="UDP-galactose 4-epimerase, domain 1"/>
    <property type="match status" value="1"/>
</dbReference>
<dbReference type="OrthoDB" id="419598at2759"/>
<evidence type="ECO:0000256" key="1">
    <source>
        <dbReference type="ARBA" id="ARBA00022857"/>
    </source>
</evidence>
<reference evidence="5" key="1">
    <citation type="submission" date="2015-07" db="EMBL/GenBank/DDBJ databases">
        <authorList>
            <person name="Teixeira M.M."/>
            <person name="Souza R.C."/>
            <person name="Almeida L.G."/>
            <person name="Vicente V.A."/>
            <person name="de Hoog S."/>
            <person name="Bocca A.L."/>
            <person name="de Almeida S.R."/>
            <person name="Vasconcelos A.T."/>
            <person name="Felipe M.S."/>
        </authorList>
    </citation>
    <scope>NUCLEOTIDE SEQUENCE [LARGE SCALE GENOMIC DNA]</scope>
    <source>
        <strain evidence="5">KSF</strain>
    </source>
</reference>
<proteinExistence type="predicted"/>
<sequence length="339" mass="37257">MSQAGSLACKKLLIIGATGLIGSRITQAIVRNKSHFDRIAVFTSPSTYESKTSEIQKLKDEGVDIIVGDVTHAEDVKKAYQGELSDRDPAVHMLIHVDIDTVVSAVGRNVIEHQVELVRLANESPSVHRFFPSEYGTDIEYGPASANEKPHQKKLKVRAALQAADKLDYTYVVVGPYADGEPGLYFGTNKAVKEAGTFDVKNKEAVLIGDGNFKISFTTMKDVGKLVVLALTHPEASRNKALRVNSFTTTDSDILKEFEKQTGGQPWKVSYTSLDTLKKLEQEAWDAGKPYATVFTLRRIWAEGGTLYEKRDNHLIDGEDVVETLADAVAEAVRVQTST</sequence>
<dbReference type="InterPro" id="IPR008030">
    <property type="entry name" value="NmrA-like"/>
</dbReference>
<dbReference type="VEuPathDB" id="FungiDB:CLCR_06050"/>
<dbReference type="InterPro" id="IPR051609">
    <property type="entry name" value="NmrA/Isoflavone_reductase-like"/>
</dbReference>
<dbReference type="PANTHER" id="PTHR47706">
    <property type="entry name" value="NMRA-LIKE FAMILY PROTEIN"/>
    <property type="match status" value="1"/>
</dbReference>
<dbReference type="eggNOG" id="ENOG502SAPA">
    <property type="taxonomic scope" value="Eukaryota"/>
</dbReference>
<dbReference type="AlphaFoldDB" id="A0A1C1C9C0"/>
<organism evidence="4 5">
    <name type="scientific">Cladophialophora carrionii</name>
    <dbReference type="NCBI Taxonomy" id="86049"/>
    <lineage>
        <taxon>Eukaryota</taxon>
        <taxon>Fungi</taxon>
        <taxon>Dikarya</taxon>
        <taxon>Ascomycota</taxon>
        <taxon>Pezizomycotina</taxon>
        <taxon>Eurotiomycetes</taxon>
        <taxon>Chaetothyriomycetidae</taxon>
        <taxon>Chaetothyriales</taxon>
        <taxon>Herpotrichiellaceae</taxon>
        <taxon>Cladophialophora</taxon>
    </lineage>
</organism>
<dbReference type="STRING" id="86049.A0A1C1C9C0"/>
<keyword evidence="1" id="KW-0521">NADP</keyword>
<dbReference type="VEuPathDB" id="FungiDB:G647_07714"/>
<dbReference type="Pfam" id="PF05368">
    <property type="entry name" value="NmrA"/>
    <property type="match status" value="1"/>
</dbReference>
<dbReference type="PANTHER" id="PTHR47706:SF11">
    <property type="entry name" value="ISOFLAVONE REDUCTASE FAMILY PROTEIN (AFU_ORTHOLOGUE AFUA_1G12510)"/>
    <property type="match status" value="1"/>
</dbReference>
<evidence type="ECO:0000313" key="4">
    <source>
        <dbReference type="EMBL" id="OCT45042.1"/>
    </source>
</evidence>
<accession>A0A1C1C9C0</accession>
<protein>
    <submittedName>
        <fullName evidence="4">NmrA-like family protein</fullName>
    </submittedName>
</protein>
<dbReference type="GO" id="GO:0016491">
    <property type="term" value="F:oxidoreductase activity"/>
    <property type="evidence" value="ECO:0007669"/>
    <property type="project" value="UniProtKB-KW"/>
</dbReference>
<evidence type="ECO:0000313" key="5">
    <source>
        <dbReference type="Proteomes" id="UP000094526"/>
    </source>
</evidence>
<gene>
    <name evidence="4" type="ORF">CLCR_06050</name>
</gene>
<keyword evidence="5" id="KW-1185">Reference proteome</keyword>
<comment type="caution">
    <text evidence="4">The sequence shown here is derived from an EMBL/GenBank/DDBJ whole genome shotgun (WGS) entry which is preliminary data.</text>
</comment>
<evidence type="ECO:0000256" key="2">
    <source>
        <dbReference type="ARBA" id="ARBA00023002"/>
    </source>
</evidence>
<dbReference type="InterPro" id="IPR036291">
    <property type="entry name" value="NAD(P)-bd_dom_sf"/>
</dbReference>